<organism evidence="3 4">
    <name type="scientific">Collinsella aerofaciens (strain ATCC 25986 / DSM 3979 / JCM 10188 / KCTC 3647 / NCTC 11838 / VPI 1003)</name>
    <dbReference type="NCBI Taxonomy" id="411903"/>
    <lineage>
        <taxon>Bacteria</taxon>
        <taxon>Bacillati</taxon>
        <taxon>Actinomycetota</taxon>
        <taxon>Coriobacteriia</taxon>
        <taxon>Coriobacteriales</taxon>
        <taxon>Coriobacteriaceae</taxon>
        <taxon>Collinsella</taxon>
    </lineage>
</organism>
<name>A0A858B7C8_COLAA</name>
<comment type="similarity">
    <text evidence="1">Belongs to the plasmid mobilization pre family.</text>
</comment>
<feature type="coiled-coil region" evidence="2">
    <location>
        <begin position="58"/>
        <end position="92"/>
    </location>
</feature>
<protein>
    <recommendedName>
        <fullName evidence="5">Chromosome partition protein Smc</fullName>
    </recommendedName>
</protein>
<dbReference type="RefSeq" id="WP_115596270.1">
    <property type="nucleotide sequence ID" value="NZ_CP048435.1"/>
</dbReference>
<evidence type="ECO:0008006" key="5">
    <source>
        <dbReference type="Google" id="ProtNLM"/>
    </source>
</evidence>
<dbReference type="Proteomes" id="UP000464211">
    <property type="component" value="Plasmid putative_pCaero2"/>
</dbReference>
<dbReference type="InterPro" id="IPR001668">
    <property type="entry name" value="Mob_Pre"/>
</dbReference>
<keyword evidence="2" id="KW-0175">Coiled coil</keyword>
<dbReference type="Gene3D" id="3.30.930.30">
    <property type="match status" value="1"/>
</dbReference>
<reference evidence="3 4" key="1">
    <citation type="submission" date="2020-01" db="EMBL/GenBank/DDBJ databases">
        <title>Complete genome sequence of Collinsella aerofaciens JCM 10188(T).</title>
        <authorList>
            <person name="Tourlousse D.M."/>
            <person name="Sakamoto M."/>
            <person name="Miura T."/>
            <person name="Narita K."/>
            <person name="Ohashi A."/>
            <person name="Uchino Y."/>
            <person name="Yamazoe A."/>
            <person name="Kameyama K."/>
            <person name="Terauchi J."/>
            <person name="Ohkuma M."/>
            <person name="Kawasaki H."/>
            <person name="Sekiguchi Y."/>
        </authorList>
    </citation>
    <scope>NUCLEOTIDE SEQUENCE [LARGE SCALE GENOMIC DNA]</scope>
    <source>
        <strain evidence="3 4">JCM 10188</strain>
        <plasmid evidence="4">putative_pcaero2</plasmid>
    </source>
</reference>
<evidence type="ECO:0000313" key="3">
    <source>
        <dbReference type="EMBL" id="QIA34881.1"/>
    </source>
</evidence>
<geneLocation type="plasmid" evidence="4">
    <name>putative_pcaero2</name>
</geneLocation>
<gene>
    <name evidence="3" type="ORF">GXM19_10965</name>
</gene>
<dbReference type="CDD" id="cd17242">
    <property type="entry name" value="MobM_relaxase"/>
    <property type="match status" value="1"/>
</dbReference>
<keyword evidence="3" id="KW-0614">Plasmid</keyword>
<evidence type="ECO:0000313" key="4">
    <source>
        <dbReference type="Proteomes" id="UP000464211"/>
    </source>
</evidence>
<evidence type="ECO:0000256" key="1">
    <source>
        <dbReference type="ARBA" id="ARBA00010657"/>
    </source>
</evidence>
<dbReference type="GeneID" id="92850938"/>
<dbReference type="GO" id="GO:0006310">
    <property type="term" value="P:DNA recombination"/>
    <property type="evidence" value="ECO:0007669"/>
    <property type="project" value="InterPro"/>
</dbReference>
<dbReference type="GO" id="GO:0003677">
    <property type="term" value="F:DNA binding"/>
    <property type="evidence" value="ECO:0007669"/>
    <property type="project" value="InterPro"/>
</dbReference>
<dbReference type="AlphaFoldDB" id="A0A858B7C8"/>
<proteinExistence type="inferred from homology"/>
<evidence type="ECO:0000256" key="2">
    <source>
        <dbReference type="SAM" id="Coils"/>
    </source>
</evidence>
<dbReference type="Pfam" id="PF01076">
    <property type="entry name" value="Mob_Pre"/>
    <property type="match status" value="1"/>
</dbReference>
<dbReference type="EMBL" id="CP048435">
    <property type="protein sequence ID" value="QIA34881.1"/>
    <property type="molecule type" value="Genomic_DNA"/>
</dbReference>
<accession>A0A858B7C8</accession>
<dbReference type="Gene3D" id="1.10.287.1490">
    <property type="match status" value="1"/>
</dbReference>
<sequence length="234" mass="26891">MTTPHAHFGFTPIKDGTLSWKNYFDGRDALRGFQNRYWERVGKQWGLERGETGSGRTHKTTQEMKREAQREIKELDKRKECLRQEVEEMEAATPSLSEGVRTLWKARSDGSREEELGSAIEGLRGRISDLSSQIADCNGRAEGIERGLPALRARYRELAERFNDTRSRVEQALGRLREVPNTLSELAQDIARKLGKPLFDPDSLDYQTREVTRVAKALDRDRPHVPQQRGREAR</sequence>